<accession>A0A848LXA9</accession>
<feature type="transmembrane region" description="Helical" evidence="1">
    <location>
        <begin position="132"/>
        <end position="151"/>
    </location>
</feature>
<protein>
    <submittedName>
        <fullName evidence="3">DMT family transporter</fullName>
    </submittedName>
</protein>
<evidence type="ECO:0000256" key="1">
    <source>
        <dbReference type="SAM" id="Phobius"/>
    </source>
</evidence>
<dbReference type="AlphaFoldDB" id="A0A848LXA9"/>
<name>A0A848LXA9_9BACT</name>
<comment type="caution">
    <text evidence="3">The sequence shown here is derived from an EMBL/GenBank/DDBJ whole genome shotgun (WGS) entry which is preliminary data.</text>
</comment>
<feature type="transmembrane region" description="Helical" evidence="1">
    <location>
        <begin position="15"/>
        <end position="33"/>
    </location>
</feature>
<evidence type="ECO:0000313" key="3">
    <source>
        <dbReference type="EMBL" id="NMO22240.1"/>
    </source>
</evidence>
<dbReference type="Gene3D" id="1.10.3730.20">
    <property type="match status" value="1"/>
</dbReference>
<dbReference type="PANTHER" id="PTHR22911:SF76">
    <property type="entry name" value="EAMA DOMAIN-CONTAINING PROTEIN"/>
    <property type="match status" value="1"/>
</dbReference>
<gene>
    <name evidence="3" type="ORF">HG543_46395</name>
</gene>
<keyword evidence="1" id="KW-0472">Membrane</keyword>
<dbReference type="Pfam" id="PF00892">
    <property type="entry name" value="EamA"/>
    <property type="match status" value="2"/>
</dbReference>
<dbReference type="InterPro" id="IPR000620">
    <property type="entry name" value="EamA_dom"/>
</dbReference>
<feature type="transmembrane region" description="Helical" evidence="1">
    <location>
        <begin position="245"/>
        <end position="269"/>
    </location>
</feature>
<dbReference type="GO" id="GO:0016020">
    <property type="term" value="C:membrane"/>
    <property type="evidence" value="ECO:0007669"/>
    <property type="project" value="InterPro"/>
</dbReference>
<feature type="transmembrane region" description="Helical" evidence="1">
    <location>
        <begin position="220"/>
        <end position="238"/>
    </location>
</feature>
<proteinExistence type="predicted"/>
<feature type="domain" description="EamA" evidence="2">
    <location>
        <begin position="157"/>
        <end position="291"/>
    </location>
</feature>
<keyword evidence="1" id="KW-0812">Transmembrane</keyword>
<dbReference type="InterPro" id="IPR037185">
    <property type="entry name" value="EmrE-like"/>
</dbReference>
<dbReference type="RefSeq" id="WP_169351393.1">
    <property type="nucleotide sequence ID" value="NZ_JABBJJ010000399.1"/>
</dbReference>
<feature type="transmembrane region" description="Helical" evidence="1">
    <location>
        <begin position="45"/>
        <end position="63"/>
    </location>
</feature>
<feature type="transmembrane region" description="Helical" evidence="1">
    <location>
        <begin position="75"/>
        <end position="95"/>
    </location>
</feature>
<feature type="transmembrane region" description="Helical" evidence="1">
    <location>
        <begin position="157"/>
        <end position="176"/>
    </location>
</feature>
<dbReference type="EMBL" id="JABBJJ010000399">
    <property type="protein sequence ID" value="NMO22240.1"/>
    <property type="molecule type" value="Genomic_DNA"/>
</dbReference>
<evidence type="ECO:0000259" key="2">
    <source>
        <dbReference type="Pfam" id="PF00892"/>
    </source>
</evidence>
<feature type="domain" description="EamA" evidence="2">
    <location>
        <begin position="21"/>
        <end position="145"/>
    </location>
</feature>
<feature type="transmembrane region" description="Helical" evidence="1">
    <location>
        <begin position="275"/>
        <end position="292"/>
    </location>
</feature>
<dbReference type="Proteomes" id="UP000518300">
    <property type="component" value="Unassembled WGS sequence"/>
</dbReference>
<feature type="transmembrane region" description="Helical" evidence="1">
    <location>
        <begin position="101"/>
        <end position="123"/>
    </location>
</feature>
<organism evidence="3 4">
    <name type="scientific">Pyxidicoccus fallax</name>
    <dbReference type="NCBI Taxonomy" id="394095"/>
    <lineage>
        <taxon>Bacteria</taxon>
        <taxon>Pseudomonadati</taxon>
        <taxon>Myxococcota</taxon>
        <taxon>Myxococcia</taxon>
        <taxon>Myxococcales</taxon>
        <taxon>Cystobacterineae</taxon>
        <taxon>Myxococcaceae</taxon>
        <taxon>Pyxidicoccus</taxon>
    </lineage>
</organism>
<reference evidence="3 4" key="1">
    <citation type="submission" date="2020-04" db="EMBL/GenBank/DDBJ databases">
        <title>Draft genome of Pyxidicoccus fallax type strain.</title>
        <authorList>
            <person name="Whitworth D.E."/>
        </authorList>
    </citation>
    <scope>NUCLEOTIDE SEQUENCE [LARGE SCALE GENOMIC DNA]</scope>
    <source>
        <strain evidence="3 4">DSM 14698</strain>
    </source>
</reference>
<dbReference type="SUPFAM" id="SSF103481">
    <property type="entry name" value="Multidrug resistance efflux transporter EmrE"/>
    <property type="match status" value="2"/>
</dbReference>
<keyword evidence="4" id="KW-1185">Reference proteome</keyword>
<feature type="transmembrane region" description="Helical" evidence="1">
    <location>
        <begin position="188"/>
        <end position="208"/>
    </location>
</feature>
<keyword evidence="1" id="KW-1133">Transmembrane helix</keyword>
<sequence>MSPASPGSTPTRVRVYGGLVLGVVAVSWAAPLIRFAEAPSLAISAWRLTFASVPLLALALLRGRSELAALTARTWGWLVLSGLALALHFATWIASLQYTTVASSVALVTTQPVWVSLFAWVALSERVGPRGLAALALCLAGSVLIGARDFALGGQALWGDVLAVLGAILAAVYFVVGRRVREALSLGTYVGVVYSVAAVALMVAHLFVDTPLTGFTPRTWAVLVGLALVPQLIGHSLLNASVRYLSAPFVAVTTLGEPVLATLWAVPLLGEKPDWVQLVGGGMALVGVLVMAREEALRQPAPPDLVPAAD</sequence>
<dbReference type="PANTHER" id="PTHR22911">
    <property type="entry name" value="ACYL-MALONYL CONDENSING ENZYME-RELATED"/>
    <property type="match status" value="1"/>
</dbReference>
<evidence type="ECO:0000313" key="4">
    <source>
        <dbReference type="Proteomes" id="UP000518300"/>
    </source>
</evidence>